<dbReference type="SUPFAM" id="SSF57667">
    <property type="entry name" value="beta-beta-alpha zinc fingers"/>
    <property type="match status" value="2"/>
</dbReference>
<dbReference type="AlphaFoldDB" id="A0A2G2VKX9"/>
<feature type="compositionally biased region" description="Basic and acidic residues" evidence="2">
    <location>
        <begin position="242"/>
        <end position="258"/>
    </location>
</feature>
<dbReference type="InterPro" id="IPR013087">
    <property type="entry name" value="Znf_C2H2_type"/>
</dbReference>
<evidence type="ECO:0000313" key="5">
    <source>
        <dbReference type="Proteomes" id="UP000224567"/>
    </source>
</evidence>
<gene>
    <name evidence="4" type="ORF">CQW23_25422</name>
</gene>
<feature type="region of interest" description="Disordered" evidence="2">
    <location>
        <begin position="118"/>
        <end position="140"/>
    </location>
</feature>
<comment type="caution">
    <text evidence="4">The sequence shown here is derived from an EMBL/GenBank/DDBJ whole genome shotgun (WGS) entry which is preliminary data.</text>
</comment>
<protein>
    <recommendedName>
        <fullName evidence="3">C2H2-type domain-containing protein</fullName>
    </recommendedName>
</protein>
<dbReference type="GO" id="GO:0008270">
    <property type="term" value="F:zinc ion binding"/>
    <property type="evidence" value="ECO:0007669"/>
    <property type="project" value="UniProtKB-KW"/>
</dbReference>
<evidence type="ECO:0000256" key="1">
    <source>
        <dbReference type="PROSITE-ProRule" id="PRU00042"/>
    </source>
</evidence>
<keyword evidence="1" id="KW-0862">Zinc</keyword>
<dbReference type="Proteomes" id="UP000224567">
    <property type="component" value="Unassembled WGS sequence"/>
</dbReference>
<dbReference type="PROSITE" id="PS00028">
    <property type="entry name" value="ZINC_FINGER_C2H2_1"/>
    <property type="match status" value="4"/>
</dbReference>
<dbReference type="PROSITE" id="PS50157">
    <property type="entry name" value="ZINC_FINGER_C2H2_2"/>
    <property type="match status" value="4"/>
</dbReference>
<dbReference type="Gene3D" id="3.30.160.60">
    <property type="entry name" value="Classic Zinc Finger"/>
    <property type="match status" value="1"/>
</dbReference>
<dbReference type="SMART" id="SM00355">
    <property type="entry name" value="ZnF_C2H2"/>
    <property type="match status" value="4"/>
</dbReference>
<evidence type="ECO:0000259" key="3">
    <source>
        <dbReference type="PROSITE" id="PS50157"/>
    </source>
</evidence>
<dbReference type="EMBL" id="MLFT02000011">
    <property type="protein sequence ID" value="PHT33622.1"/>
    <property type="molecule type" value="Genomic_DNA"/>
</dbReference>
<dbReference type="PANTHER" id="PTHR46869:SF1">
    <property type="entry name" value="C2H2-LIKE ZINC FINGER PROTEIN"/>
    <property type="match status" value="1"/>
</dbReference>
<organism evidence="4 5">
    <name type="scientific">Capsicum baccatum</name>
    <name type="common">Peruvian pepper</name>
    <dbReference type="NCBI Taxonomy" id="33114"/>
    <lineage>
        <taxon>Eukaryota</taxon>
        <taxon>Viridiplantae</taxon>
        <taxon>Streptophyta</taxon>
        <taxon>Embryophyta</taxon>
        <taxon>Tracheophyta</taxon>
        <taxon>Spermatophyta</taxon>
        <taxon>Magnoliopsida</taxon>
        <taxon>eudicotyledons</taxon>
        <taxon>Gunneridae</taxon>
        <taxon>Pentapetalae</taxon>
        <taxon>asterids</taxon>
        <taxon>lamiids</taxon>
        <taxon>Solanales</taxon>
        <taxon>Solanaceae</taxon>
        <taxon>Solanoideae</taxon>
        <taxon>Capsiceae</taxon>
        <taxon>Capsicum</taxon>
    </lineage>
</organism>
<dbReference type="InterPro" id="IPR036236">
    <property type="entry name" value="Znf_C2H2_sf"/>
</dbReference>
<feature type="region of interest" description="Disordered" evidence="2">
    <location>
        <begin position="242"/>
        <end position="275"/>
    </location>
</feature>
<accession>A0A2G2VKX9</accession>
<keyword evidence="1" id="KW-0479">Metal-binding</keyword>
<keyword evidence="5" id="KW-1185">Reference proteome</keyword>
<reference evidence="5" key="2">
    <citation type="journal article" date="2017" name="J. Anim. Genet.">
        <title>Multiple reference genome sequences of hot pepper reveal the massive evolution of plant disease resistance genes by retroduplication.</title>
        <authorList>
            <person name="Kim S."/>
            <person name="Park J."/>
            <person name="Yeom S.-I."/>
            <person name="Kim Y.-M."/>
            <person name="Seo E."/>
            <person name="Kim K.-T."/>
            <person name="Kim M.-S."/>
            <person name="Lee J.M."/>
            <person name="Cheong K."/>
            <person name="Shin H.-S."/>
            <person name="Kim S.-B."/>
            <person name="Han K."/>
            <person name="Lee J."/>
            <person name="Park M."/>
            <person name="Lee H.-A."/>
            <person name="Lee H.-Y."/>
            <person name="Lee Y."/>
            <person name="Oh S."/>
            <person name="Lee J.H."/>
            <person name="Choi E."/>
            <person name="Choi E."/>
            <person name="Lee S.E."/>
            <person name="Jeon J."/>
            <person name="Kim H."/>
            <person name="Choi G."/>
            <person name="Song H."/>
            <person name="Lee J."/>
            <person name="Lee S.-C."/>
            <person name="Kwon J.-K."/>
            <person name="Lee H.-Y."/>
            <person name="Koo N."/>
            <person name="Hong Y."/>
            <person name="Kim R.W."/>
            <person name="Kang W.-H."/>
            <person name="Huh J.H."/>
            <person name="Kang B.-C."/>
            <person name="Yang T.-J."/>
            <person name="Lee Y.-H."/>
            <person name="Bennetzen J.L."/>
            <person name="Choi D."/>
        </authorList>
    </citation>
    <scope>NUCLEOTIDE SEQUENCE [LARGE SCALE GENOMIC DNA]</scope>
    <source>
        <strain evidence="5">cv. PBC81</strain>
    </source>
</reference>
<dbReference type="PANTHER" id="PTHR46869">
    <property type="entry name" value="C2H2-LIKE ZINC FINGER PROTEIN"/>
    <property type="match status" value="1"/>
</dbReference>
<name>A0A2G2VKX9_CAPBA</name>
<keyword evidence="1" id="KW-0863">Zinc-finger</keyword>
<evidence type="ECO:0000313" key="4">
    <source>
        <dbReference type="EMBL" id="PHT33622.1"/>
    </source>
</evidence>
<feature type="domain" description="C2H2-type" evidence="3">
    <location>
        <begin position="398"/>
        <end position="425"/>
    </location>
</feature>
<proteinExistence type="predicted"/>
<sequence>MEEDQDLKFVCKLCNKKYPCGKSLGGHMRSHVLNNSDEFEEKLESWSARENSHQSKFDLGGNSGYGLRENPKKTWRAVDSTSVNLLPQEKVCQQCGKVFQSLKALCGHMACHSEKLVVDSHSDTETDDEEEEEEEAKLRNRLSSKTKRYKRIVVKSSNNYSLVNNNSNVNVNCNGSSSVSEIDENDQEEVAKCLMMLSRDSANWNGVNSVVESSDNNSVVLETKSSSTDMRLGRKDRLKCVDNQDEAPGTKKREERKVKLSGHLGGEAEYESSDDSGYFLDENTIVESDISVDGFHRNGNSKWSTTRMSNAVWCDESRIDKGKGLNRTKKYPIESRKDLNDDCGFDDYPIAAYMDKCEPRKRTKDSSYHPELGNKSFKKIKLGPKSPEGCKNVEKKKYECLNCKKSFNSFQALGGHRPCHKKANAYLESLNGTGESSLDADCDDKHRETSSSKKTASAAKDLSYNPEKKIKLKKSKGHECPFCDRVFKSGQALGGHKRSHFIVGTEQNMNRSSAVKKDVDDLLDLNLPAPVDDEDDDEHAHLVSW</sequence>
<dbReference type="Pfam" id="PF13912">
    <property type="entry name" value="zf-C2H2_6"/>
    <property type="match status" value="4"/>
</dbReference>
<dbReference type="STRING" id="33114.A0A2G2VKX9"/>
<reference evidence="4 5" key="1">
    <citation type="journal article" date="2017" name="Genome Biol.">
        <title>New reference genome sequences of hot pepper reveal the massive evolution of plant disease-resistance genes by retroduplication.</title>
        <authorList>
            <person name="Kim S."/>
            <person name="Park J."/>
            <person name="Yeom S.I."/>
            <person name="Kim Y.M."/>
            <person name="Seo E."/>
            <person name="Kim K.T."/>
            <person name="Kim M.S."/>
            <person name="Lee J.M."/>
            <person name="Cheong K."/>
            <person name="Shin H.S."/>
            <person name="Kim S.B."/>
            <person name="Han K."/>
            <person name="Lee J."/>
            <person name="Park M."/>
            <person name="Lee H.A."/>
            <person name="Lee H.Y."/>
            <person name="Lee Y."/>
            <person name="Oh S."/>
            <person name="Lee J.H."/>
            <person name="Choi E."/>
            <person name="Choi E."/>
            <person name="Lee S.E."/>
            <person name="Jeon J."/>
            <person name="Kim H."/>
            <person name="Choi G."/>
            <person name="Song H."/>
            <person name="Lee J."/>
            <person name="Lee S.C."/>
            <person name="Kwon J.K."/>
            <person name="Lee H.Y."/>
            <person name="Koo N."/>
            <person name="Hong Y."/>
            <person name="Kim R.W."/>
            <person name="Kang W.H."/>
            <person name="Huh J.H."/>
            <person name="Kang B.C."/>
            <person name="Yang T.J."/>
            <person name="Lee Y.H."/>
            <person name="Bennetzen J.L."/>
            <person name="Choi D."/>
        </authorList>
    </citation>
    <scope>NUCLEOTIDE SEQUENCE [LARGE SCALE GENOMIC DNA]</scope>
    <source>
        <strain evidence="5">cv. PBC81</strain>
    </source>
</reference>
<feature type="compositionally biased region" description="Acidic residues" evidence="2">
    <location>
        <begin position="125"/>
        <end position="135"/>
    </location>
</feature>
<feature type="region of interest" description="Disordered" evidence="2">
    <location>
        <begin position="434"/>
        <end position="462"/>
    </location>
</feature>
<dbReference type="OrthoDB" id="9451254at2759"/>
<feature type="domain" description="C2H2-type" evidence="3">
    <location>
        <begin position="90"/>
        <end position="117"/>
    </location>
</feature>
<feature type="domain" description="C2H2-type" evidence="3">
    <location>
        <begin position="9"/>
        <end position="36"/>
    </location>
</feature>
<evidence type="ECO:0000256" key="2">
    <source>
        <dbReference type="SAM" id="MobiDB-lite"/>
    </source>
</evidence>
<feature type="domain" description="C2H2-type" evidence="3">
    <location>
        <begin position="478"/>
        <end position="500"/>
    </location>
</feature>